<dbReference type="AlphaFoldDB" id="A0A8X6QN31"/>
<dbReference type="InterPro" id="IPR008042">
    <property type="entry name" value="Retrotrans_Pao"/>
</dbReference>
<evidence type="ECO:0000313" key="2">
    <source>
        <dbReference type="Proteomes" id="UP000887013"/>
    </source>
</evidence>
<dbReference type="Pfam" id="PF05380">
    <property type="entry name" value="Peptidase_A17"/>
    <property type="match status" value="1"/>
</dbReference>
<organism evidence="1 2">
    <name type="scientific">Nephila pilipes</name>
    <name type="common">Giant wood spider</name>
    <name type="synonym">Nephila maculata</name>
    <dbReference type="NCBI Taxonomy" id="299642"/>
    <lineage>
        <taxon>Eukaryota</taxon>
        <taxon>Metazoa</taxon>
        <taxon>Ecdysozoa</taxon>
        <taxon>Arthropoda</taxon>
        <taxon>Chelicerata</taxon>
        <taxon>Arachnida</taxon>
        <taxon>Araneae</taxon>
        <taxon>Araneomorphae</taxon>
        <taxon>Entelegynae</taxon>
        <taxon>Araneoidea</taxon>
        <taxon>Nephilidae</taxon>
        <taxon>Nephila</taxon>
    </lineage>
</organism>
<keyword evidence="2" id="KW-1185">Reference proteome</keyword>
<evidence type="ECO:0000313" key="1">
    <source>
        <dbReference type="EMBL" id="GFU35543.1"/>
    </source>
</evidence>
<sequence length="101" mass="12243">MQKFLDLFGIIIVTIWDLNYNPCYHILKGNLPARKGRFSNRQLIFDPIVFISPFVVRIECLFQKLWTKGLGWYEEFPDELQQNWLQWCKEITLFSEFKIPR</sequence>
<gene>
    <name evidence="1" type="ORF">NPIL_419451</name>
</gene>
<proteinExistence type="predicted"/>
<name>A0A8X6QN31_NEPPI</name>
<dbReference type="OrthoDB" id="8036689at2759"/>
<reference evidence="1" key="1">
    <citation type="submission" date="2020-08" db="EMBL/GenBank/DDBJ databases">
        <title>Multicomponent nature underlies the extraordinary mechanical properties of spider dragline silk.</title>
        <authorList>
            <person name="Kono N."/>
            <person name="Nakamura H."/>
            <person name="Mori M."/>
            <person name="Yoshida Y."/>
            <person name="Ohtoshi R."/>
            <person name="Malay A.D."/>
            <person name="Moran D.A.P."/>
            <person name="Tomita M."/>
            <person name="Numata K."/>
            <person name="Arakawa K."/>
        </authorList>
    </citation>
    <scope>NUCLEOTIDE SEQUENCE</scope>
</reference>
<accession>A0A8X6QN31</accession>
<protein>
    <submittedName>
        <fullName evidence="1">Uncharacterized protein</fullName>
    </submittedName>
</protein>
<comment type="caution">
    <text evidence="1">The sequence shown here is derived from an EMBL/GenBank/DDBJ whole genome shotgun (WGS) entry which is preliminary data.</text>
</comment>
<dbReference type="EMBL" id="BMAW01034514">
    <property type="protein sequence ID" value="GFU35543.1"/>
    <property type="molecule type" value="Genomic_DNA"/>
</dbReference>
<dbReference type="Proteomes" id="UP000887013">
    <property type="component" value="Unassembled WGS sequence"/>
</dbReference>